<gene>
    <name evidence="1" type="ORF">D4A39_08060</name>
</gene>
<evidence type="ECO:0000313" key="2">
    <source>
        <dbReference type="Proteomes" id="UP000283734"/>
    </source>
</evidence>
<dbReference type="Proteomes" id="UP000283734">
    <property type="component" value="Unassembled WGS sequence"/>
</dbReference>
<sequence>MSAAHGAGIAVALDQFRYAMAPTSYFEQTGITPAGACTAAGNNSGNVGCWRRGDLRWYGVNISGTGAGGSHWNESSCDASTAACPRGGQIAWFSPFDNPYVMRSWSPQGMAWDGSLINQDASNPDKTIYEFLAPTRQPDYTFSFWGEIEAGATRDTATQALQMGQGANNPSGGGLLKSQTLIRGNAAGSIFRLFQHTEPGNETFGMFYHSYLQGDFRFSVAQAADNATDQIGEAPTFDPDEGLFFRNVDAFLPFGQVYYQALVLGPVGNNGDFYLELTPVPDNPAVYNRFYGLDSGDVRGFETARTATRDWQQACGESDSACQNYRLSHGYVRYGDWYPAMAGWNALGTRETVNASDDGIVFQARNGSTFNAFAKRPVRIDKRGENSSMQRTQNYRCDPNSPGACFTPTEGPVSSGPGNNNLYYTTDRVSLGSARIEGLLINQFYMESCRPGVC</sequence>
<evidence type="ECO:0000313" key="1">
    <source>
        <dbReference type="EMBL" id="RJG18417.1"/>
    </source>
</evidence>
<dbReference type="AlphaFoldDB" id="A0A418XZH3"/>
<reference evidence="1 2" key="1">
    <citation type="submission" date="2018-09" db="EMBL/GenBank/DDBJ databases">
        <title>Alcanivorax profundi sp. nov., isolated from 1000 m-depth seawater of the Mariana Trench.</title>
        <authorList>
            <person name="Liu J."/>
        </authorList>
    </citation>
    <scope>NUCLEOTIDE SEQUENCE [LARGE SCALE GENOMIC DNA]</scope>
    <source>
        <strain evidence="1 2">MTEO17</strain>
    </source>
</reference>
<keyword evidence="2" id="KW-1185">Reference proteome</keyword>
<proteinExistence type="predicted"/>
<dbReference type="EMBL" id="QYYA01000002">
    <property type="protein sequence ID" value="RJG18417.1"/>
    <property type="molecule type" value="Genomic_DNA"/>
</dbReference>
<organism evidence="1 2">
    <name type="scientific">Alcanivorax profundi</name>
    <dbReference type="NCBI Taxonomy" id="2338368"/>
    <lineage>
        <taxon>Bacteria</taxon>
        <taxon>Pseudomonadati</taxon>
        <taxon>Pseudomonadota</taxon>
        <taxon>Gammaproteobacteria</taxon>
        <taxon>Oceanospirillales</taxon>
        <taxon>Alcanivoracaceae</taxon>
        <taxon>Alcanivorax</taxon>
    </lineage>
</organism>
<comment type="caution">
    <text evidence="1">The sequence shown here is derived from an EMBL/GenBank/DDBJ whole genome shotgun (WGS) entry which is preliminary data.</text>
</comment>
<name>A0A418XZH3_9GAMM</name>
<accession>A0A418XZH3</accession>
<protein>
    <submittedName>
        <fullName evidence="1">Uncharacterized protein</fullName>
    </submittedName>
</protein>